<dbReference type="Proteomes" id="UP000638732">
    <property type="component" value="Unassembled WGS sequence"/>
</dbReference>
<feature type="transmembrane region" description="Helical" evidence="6">
    <location>
        <begin position="249"/>
        <end position="269"/>
    </location>
</feature>
<dbReference type="PANTHER" id="PTHR30250">
    <property type="entry name" value="PST FAMILY PREDICTED COLANIC ACID TRANSPORTER"/>
    <property type="match status" value="1"/>
</dbReference>
<evidence type="ECO:0000256" key="2">
    <source>
        <dbReference type="ARBA" id="ARBA00022475"/>
    </source>
</evidence>
<feature type="transmembrane region" description="Helical" evidence="6">
    <location>
        <begin position="45"/>
        <end position="65"/>
    </location>
</feature>
<protein>
    <submittedName>
        <fullName evidence="7">Oligosaccharide flippase family protein</fullName>
    </submittedName>
</protein>
<proteinExistence type="predicted"/>
<organism evidence="7 8">
    <name type="scientific">Mucilaginibacter agri</name>
    <dbReference type="NCBI Taxonomy" id="2695265"/>
    <lineage>
        <taxon>Bacteria</taxon>
        <taxon>Pseudomonadati</taxon>
        <taxon>Bacteroidota</taxon>
        <taxon>Sphingobacteriia</taxon>
        <taxon>Sphingobacteriales</taxon>
        <taxon>Sphingobacteriaceae</taxon>
        <taxon>Mucilaginibacter</taxon>
    </lineage>
</organism>
<reference evidence="7" key="1">
    <citation type="submission" date="2020-01" db="EMBL/GenBank/DDBJ databases">
        <authorList>
            <person name="Seo Y.L."/>
        </authorList>
    </citation>
    <scope>NUCLEOTIDE SEQUENCE</scope>
    <source>
        <strain evidence="7">R11</strain>
    </source>
</reference>
<sequence>MKPRHIRNLSANIIQLIVNQVFGLAIFYVLSIWLDKTSFGQLNWVLAVLMTAFNILACGIDQLAIKKIAQGDDATQVMAIYIGHLLLSGLVFYGILALVCWVMPHQSTIFQMLLLIGAGKLMIYFSTPYKQLASGKEQFGLLAKMSVVSNIVRGVALMVFAILHLVSLTNVVLIFLAGDALEFAATLYLCRVNIHLPFRVNLNPKPYFKLLKEALPQIGVVLFTSALARFDWIFIGLYLPAAKLAEYSFAYKAFEISTLPLLAVAPLLLPRFVSVVKERGFFPSHIFQLLKLELVFSMLIAMVMYLCWTPLVDWFTGGKYGAVNSSVILVLSICMPLMYFNNFLWTVGFAQGRLRLIFKVFAVTFAVNVVSDLVLIPLIGNVGAALAYLFAMLTQAVLYALAIERQQAMRMVFNLLICCVCALVSGFIASMVFNAVVPIVLSAVVIYALLSLIFKQIAFKNLNALRLAVSE</sequence>
<keyword evidence="8" id="KW-1185">Reference proteome</keyword>
<feature type="transmembrane region" description="Helical" evidence="6">
    <location>
        <begin position="411"/>
        <end position="429"/>
    </location>
</feature>
<keyword evidence="5 6" id="KW-0472">Membrane</keyword>
<feature type="transmembrane region" description="Helical" evidence="6">
    <location>
        <begin position="356"/>
        <end position="379"/>
    </location>
</feature>
<comment type="caution">
    <text evidence="7">The sequence shown here is derived from an EMBL/GenBank/DDBJ whole genome shotgun (WGS) entry which is preliminary data.</text>
</comment>
<feature type="transmembrane region" description="Helical" evidence="6">
    <location>
        <begin position="12"/>
        <end position="33"/>
    </location>
</feature>
<keyword evidence="3 6" id="KW-0812">Transmembrane</keyword>
<feature type="transmembrane region" description="Helical" evidence="6">
    <location>
        <begin position="323"/>
        <end position="344"/>
    </location>
</feature>
<feature type="transmembrane region" description="Helical" evidence="6">
    <location>
        <begin position="109"/>
        <end position="126"/>
    </location>
</feature>
<keyword evidence="4 6" id="KW-1133">Transmembrane helix</keyword>
<feature type="transmembrane region" description="Helical" evidence="6">
    <location>
        <begin position="77"/>
        <end position="103"/>
    </location>
</feature>
<evidence type="ECO:0000256" key="4">
    <source>
        <dbReference type="ARBA" id="ARBA00022989"/>
    </source>
</evidence>
<dbReference type="AlphaFoldDB" id="A0A965ZFH5"/>
<evidence type="ECO:0000256" key="3">
    <source>
        <dbReference type="ARBA" id="ARBA00022692"/>
    </source>
</evidence>
<evidence type="ECO:0000256" key="1">
    <source>
        <dbReference type="ARBA" id="ARBA00004651"/>
    </source>
</evidence>
<dbReference type="EMBL" id="WWEO01000040">
    <property type="protein sequence ID" value="NCD69044.1"/>
    <property type="molecule type" value="Genomic_DNA"/>
</dbReference>
<evidence type="ECO:0000256" key="5">
    <source>
        <dbReference type="ARBA" id="ARBA00023136"/>
    </source>
</evidence>
<evidence type="ECO:0000313" key="8">
    <source>
        <dbReference type="Proteomes" id="UP000638732"/>
    </source>
</evidence>
<name>A0A965ZFH5_9SPHI</name>
<feature type="transmembrane region" description="Helical" evidence="6">
    <location>
        <begin position="147"/>
        <end position="166"/>
    </location>
</feature>
<reference evidence="7" key="2">
    <citation type="submission" date="2020-10" db="EMBL/GenBank/DDBJ databases">
        <title>Mucilaginibacter sp. nov., isolated from soil.</title>
        <authorList>
            <person name="Jeon C.O."/>
        </authorList>
    </citation>
    <scope>NUCLEOTIDE SEQUENCE</scope>
    <source>
        <strain evidence="7">R11</strain>
    </source>
</reference>
<dbReference type="InterPro" id="IPR002797">
    <property type="entry name" value="Polysacc_synth"/>
</dbReference>
<evidence type="ECO:0000256" key="6">
    <source>
        <dbReference type="SAM" id="Phobius"/>
    </source>
</evidence>
<comment type="subcellular location">
    <subcellularLocation>
        <location evidence="1">Cell membrane</location>
        <topology evidence="1">Multi-pass membrane protein</topology>
    </subcellularLocation>
</comment>
<feature type="transmembrane region" description="Helical" evidence="6">
    <location>
        <begin position="435"/>
        <end position="454"/>
    </location>
</feature>
<feature type="transmembrane region" description="Helical" evidence="6">
    <location>
        <begin position="385"/>
        <end position="404"/>
    </location>
</feature>
<dbReference type="GO" id="GO:0005886">
    <property type="term" value="C:plasma membrane"/>
    <property type="evidence" value="ECO:0007669"/>
    <property type="project" value="UniProtKB-SubCell"/>
</dbReference>
<feature type="transmembrane region" description="Helical" evidence="6">
    <location>
        <begin position="290"/>
        <end position="311"/>
    </location>
</feature>
<gene>
    <name evidence="7" type="ORF">GSY63_06725</name>
</gene>
<accession>A0A965ZFH5</accession>
<evidence type="ECO:0000313" key="7">
    <source>
        <dbReference type="EMBL" id="NCD69044.1"/>
    </source>
</evidence>
<dbReference type="RefSeq" id="WP_166585024.1">
    <property type="nucleotide sequence ID" value="NZ_WWEO01000040.1"/>
</dbReference>
<dbReference type="InterPro" id="IPR050833">
    <property type="entry name" value="Poly_Biosynth_Transport"/>
</dbReference>
<dbReference type="PANTHER" id="PTHR30250:SF11">
    <property type="entry name" value="O-ANTIGEN TRANSPORTER-RELATED"/>
    <property type="match status" value="1"/>
</dbReference>
<dbReference type="Pfam" id="PF01943">
    <property type="entry name" value="Polysacc_synt"/>
    <property type="match status" value="1"/>
</dbReference>
<keyword evidence="2" id="KW-1003">Cell membrane</keyword>